<evidence type="ECO:0000256" key="3">
    <source>
        <dbReference type="ARBA" id="ARBA00007799"/>
    </source>
</evidence>
<keyword evidence="6 10" id="KW-0378">Hydrolase</keyword>
<dbReference type="PANTHER" id="PTHR42061:SF6">
    <property type="entry name" value="ENDO-CHITOSANASE"/>
    <property type="match status" value="1"/>
</dbReference>
<gene>
    <name evidence="11" type="ORF">MHUMG1_02601</name>
</gene>
<evidence type="ECO:0000256" key="5">
    <source>
        <dbReference type="ARBA" id="ARBA00022729"/>
    </source>
</evidence>
<dbReference type="GO" id="GO:0000272">
    <property type="term" value="P:polysaccharide catabolic process"/>
    <property type="evidence" value="ECO:0007669"/>
    <property type="project" value="UniProtKB-KW"/>
</dbReference>
<keyword evidence="4" id="KW-0964">Secreted</keyword>
<dbReference type="AlphaFoldDB" id="A0A9P8MGI4"/>
<comment type="similarity">
    <text evidence="3 10">Belongs to the glycosyl hydrolase 75 family.</text>
</comment>
<evidence type="ECO:0000256" key="7">
    <source>
        <dbReference type="ARBA" id="ARBA00023277"/>
    </source>
</evidence>
<dbReference type="Pfam" id="PF07335">
    <property type="entry name" value="Glyco_hydro_75"/>
    <property type="match status" value="1"/>
</dbReference>
<dbReference type="PANTHER" id="PTHR42061">
    <property type="entry name" value="ENDO-CHITOSANASE"/>
    <property type="match status" value="1"/>
</dbReference>
<dbReference type="EC" id="3.2.1.132" evidence="10"/>
<dbReference type="GO" id="GO:0016977">
    <property type="term" value="F:chitosanase activity"/>
    <property type="evidence" value="ECO:0007669"/>
    <property type="project" value="UniProtKB-EC"/>
</dbReference>
<dbReference type="GO" id="GO:0005576">
    <property type="term" value="C:extracellular region"/>
    <property type="evidence" value="ECO:0007669"/>
    <property type="project" value="UniProtKB-SubCell"/>
</dbReference>
<accession>A0A9P8MGI4</accession>
<keyword evidence="5 10" id="KW-0732">Signal</keyword>
<comment type="catalytic activity">
    <reaction evidence="1 10">
        <text>Endohydrolysis of beta-(1-&gt;4)-linkages between D-glucosamine residues in a partly acetylated chitosan.</text>
        <dbReference type="EC" id="3.2.1.132"/>
    </reaction>
</comment>
<dbReference type="InterPro" id="IPR009939">
    <property type="entry name" value="Chitosanase_fungal"/>
</dbReference>
<evidence type="ECO:0000313" key="11">
    <source>
        <dbReference type="EMBL" id="KAH0599811.1"/>
    </source>
</evidence>
<feature type="chain" id="PRO_5040534448" description="Endo-chitosanase" evidence="10">
    <location>
        <begin position="21"/>
        <end position="352"/>
    </location>
</feature>
<comment type="caution">
    <text evidence="11">The sequence shown here is derived from an EMBL/GenBank/DDBJ whole genome shotgun (WGS) entry which is preliminary data.</text>
</comment>
<sequence length="352" mass="36980">MVIKSSVAVSLSALAAVAAARDVPANVKSFYNSIRGQRQCRNVLAGGFHSIDGDSGNFDYCGDHISDYNVIYLQGKTGQLVNMDIDCDGIQHGPADDGRCGSSGDTQSVTSFADTLRGYSTGQRDLDANAHPYVVFGNTGSRKGFANFDPRKYGVEPLSVMAVVCNNKLRVPITKRKPSISQIYGIWGDENGDDGSESMVGEASISLATACFGRGINGNSGHDDNDVLYIAFPGKDAVPGAKGAKWNAQNYDEFENSITGLGNKLIQRIGGGGGGNQPPPTGSCSWEGHCEGAPCKSENDCSDELVCNAGKCSSAGGSTPPPPPPCSWEGHCQGTRRCAFSPPKSIVHAVER</sequence>
<name>A0A9P8MGI4_9HYPO</name>
<dbReference type="EMBL" id="JACEFI010000003">
    <property type="protein sequence ID" value="KAH0599811.1"/>
    <property type="molecule type" value="Genomic_DNA"/>
</dbReference>
<evidence type="ECO:0000256" key="1">
    <source>
        <dbReference type="ARBA" id="ARBA00000405"/>
    </source>
</evidence>
<keyword evidence="7" id="KW-0119">Carbohydrate metabolism</keyword>
<evidence type="ECO:0000256" key="9">
    <source>
        <dbReference type="ARBA" id="ARBA00023326"/>
    </source>
</evidence>
<dbReference type="Proteomes" id="UP000764110">
    <property type="component" value="Unassembled WGS sequence"/>
</dbReference>
<proteinExistence type="inferred from homology"/>
<organism evidence="11 12">
    <name type="scientific">Metarhizium humberi</name>
    <dbReference type="NCBI Taxonomy" id="2596975"/>
    <lineage>
        <taxon>Eukaryota</taxon>
        <taxon>Fungi</taxon>
        <taxon>Dikarya</taxon>
        <taxon>Ascomycota</taxon>
        <taxon>Pezizomycotina</taxon>
        <taxon>Sordariomycetes</taxon>
        <taxon>Hypocreomycetidae</taxon>
        <taxon>Hypocreales</taxon>
        <taxon>Clavicipitaceae</taxon>
        <taxon>Metarhizium</taxon>
    </lineage>
</organism>
<keyword evidence="12" id="KW-1185">Reference proteome</keyword>
<keyword evidence="9 10" id="KW-0624">Polysaccharide degradation</keyword>
<evidence type="ECO:0000256" key="4">
    <source>
        <dbReference type="ARBA" id="ARBA00022525"/>
    </source>
</evidence>
<protein>
    <recommendedName>
        <fullName evidence="10">Endo-chitosanase</fullName>
        <ecNumber evidence="10">3.2.1.132</ecNumber>
    </recommendedName>
</protein>
<evidence type="ECO:0000256" key="10">
    <source>
        <dbReference type="RuleBase" id="RU361208"/>
    </source>
</evidence>
<keyword evidence="8 10" id="KW-0326">Glycosidase</keyword>
<feature type="signal peptide" evidence="10">
    <location>
        <begin position="1"/>
        <end position="20"/>
    </location>
</feature>
<evidence type="ECO:0000256" key="6">
    <source>
        <dbReference type="ARBA" id="ARBA00022801"/>
    </source>
</evidence>
<evidence type="ECO:0000313" key="12">
    <source>
        <dbReference type="Proteomes" id="UP000764110"/>
    </source>
</evidence>
<comment type="function">
    <text evidence="10">Chitosanase catalyzing the endo-type cleavage of chitosan, the deacylated form of chitin. Chitosanase may be crucial in the degradation of the deacetylated portion of chitin in the fungal cell wall.</text>
</comment>
<evidence type="ECO:0000256" key="8">
    <source>
        <dbReference type="ARBA" id="ARBA00023295"/>
    </source>
</evidence>
<reference evidence="11 12" key="1">
    <citation type="submission" date="2020-07" db="EMBL/GenBank/DDBJ databases">
        <title>Metarhizium humberi genome.</title>
        <authorList>
            <person name="Lysoe E."/>
        </authorList>
    </citation>
    <scope>NUCLEOTIDE SEQUENCE [LARGE SCALE GENOMIC DNA]</scope>
    <source>
        <strain evidence="11 12">ESALQ1638</strain>
    </source>
</reference>
<comment type="subcellular location">
    <subcellularLocation>
        <location evidence="2 10">Secreted</location>
    </subcellularLocation>
</comment>
<evidence type="ECO:0000256" key="2">
    <source>
        <dbReference type="ARBA" id="ARBA00004613"/>
    </source>
</evidence>